<dbReference type="InterPro" id="IPR027785">
    <property type="entry name" value="UvrD-like_helicase_C"/>
</dbReference>
<dbReference type="GO" id="GO:0008854">
    <property type="term" value="F:exodeoxyribonuclease V activity"/>
    <property type="evidence" value="ECO:0007669"/>
    <property type="project" value="InterPro"/>
</dbReference>
<keyword evidence="10 11" id="KW-0413">Isomerase</keyword>
<evidence type="ECO:0000256" key="7">
    <source>
        <dbReference type="ARBA" id="ARBA00022840"/>
    </source>
</evidence>
<dbReference type="FunFam" id="3.40.50.300:FF:000912">
    <property type="entry name" value="RecBCD enzyme subunit RecD"/>
    <property type="match status" value="1"/>
</dbReference>
<name>A0A8D4N393_9GAMM</name>
<dbReference type="InterPro" id="IPR003593">
    <property type="entry name" value="AAA+_ATPase"/>
</dbReference>
<evidence type="ECO:0000256" key="9">
    <source>
        <dbReference type="ARBA" id="ARBA00023204"/>
    </source>
</evidence>
<dbReference type="InterPro" id="IPR041851">
    <property type="entry name" value="RecD_N_sf"/>
</dbReference>
<dbReference type="InterPro" id="IPR006344">
    <property type="entry name" value="RecD"/>
</dbReference>
<dbReference type="CDD" id="cd17933">
    <property type="entry name" value="DEXSc_RecD-like"/>
    <property type="match status" value="1"/>
</dbReference>
<dbReference type="NCBIfam" id="NF008127">
    <property type="entry name" value="PRK10875.1"/>
    <property type="match status" value="1"/>
</dbReference>
<evidence type="ECO:0000256" key="6">
    <source>
        <dbReference type="ARBA" id="ARBA00022839"/>
    </source>
</evidence>
<comment type="similarity">
    <text evidence="11">Belongs to the RecD family.</text>
</comment>
<evidence type="ECO:0000256" key="2">
    <source>
        <dbReference type="ARBA" id="ARBA00022741"/>
    </source>
</evidence>
<dbReference type="GO" id="GO:0000724">
    <property type="term" value="P:double-strand break repair via homologous recombination"/>
    <property type="evidence" value="ECO:0007669"/>
    <property type="project" value="UniProtKB-UniRule"/>
</dbReference>
<dbReference type="InterPro" id="IPR049550">
    <property type="entry name" value="RecD_N"/>
</dbReference>
<keyword evidence="4 11" id="KW-0378">Hydrolase</keyword>
<dbReference type="GO" id="GO:0017116">
    <property type="term" value="F:single-stranded DNA helicase activity"/>
    <property type="evidence" value="ECO:0007669"/>
    <property type="project" value="TreeGrafter"/>
</dbReference>
<dbReference type="Gene3D" id="3.40.50.300">
    <property type="entry name" value="P-loop containing nucleotide triphosphate hydrolases"/>
    <property type="match status" value="3"/>
</dbReference>
<keyword evidence="8 11" id="KW-0238">DNA-binding</keyword>
<feature type="domain" description="AAA+ ATPase" evidence="12">
    <location>
        <begin position="180"/>
        <end position="393"/>
    </location>
</feature>
<dbReference type="FunFam" id="3.40.50.300:FF:000965">
    <property type="entry name" value="RecBCD enzyme subunit RecD"/>
    <property type="match status" value="1"/>
</dbReference>
<sequence>MMTLLEQAVRDHLLRPLDVQFSRMIAGDNDPMMQLAAAVLSAEAGAGHVCLPLNYLQPEKLFGGRQPALALALWQVIGAPDQLQWMQTLNNSPAVSDGTQPTPLVLQNDRLYLQRMWQYEGDVVRFMASDNTASLIKEDSDGNEARDVNETLLRETLDRLFGPAGTEVDWQKLAAAVAATRRISVISGGPGTGKTTTVAKLLTALIQLSQGQRLRIQLAAPTGKAAARLTESLGKAIRQLSLTDDERKLFPDQASTLHRLLGAQPNSQRLRYHRGNPLNLDVLVVDEASMVDLPMMARLIAALPTKAQVIFLGDRDQLASVEAGAVLGDICRFAELGYSGSRAEQLTRLTGCILVGNIPIGDVQTDTVNVRDSLCLLRKSYRFDEKSGIGQLALAVNAGKYRDALSVLNGTYSDIENFSLADSDDYQVLLEDCVAGYQHYLELAAAGAHAVEVLAAFGRYQLLCALRSGPFGVSGLNERIEQLLHRKRLIERAPGPSGRWYVGRPVMIGLNDSALGLFNGDIGIALYDSEGELRVHFQLPDGNIKSVQPSRLPSHETAYAMTVHKSQGSEFEHTALVLPNTFMPVLTRELVYTAITRARQRLTLYCSDTVLSHAVRTPTLRVSGLVERLNQLT</sequence>
<organism evidence="13 14">
    <name type="scientific">Yersinia rochesterensis</name>
    <dbReference type="NCBI Taxonomy" id="1604335"/>
    <lineage>
        <taxon>Bacteria</taxon>
        <taxon>Pseudomonadati</taxon>
        <taxon>Pseudomonadota</taxon>
        <taxon>Gammaproteobacteria</taxon>
        <taxon>Enterobacterales</taxon>
        <taxon>Yersiniaceae</taxon>
        <taxon>Yersinia</taxon>
    </lineage>
</organism>
<proteinExistence type="inferred from homology"/>
<keyword evidence="5 11" id="KW-0347">Helicase</keyword>
<keyword evidence="2 11" id="KW-0547">Nucleotide-binding</keyword>
<dbReference type="GO" id="GO:0005524">
    <property type="term" value="F:ATP binding"/>
    <property type="evidence" value="ECO:0007669"/>
    <property type="project" value="UniProtKB-UniRule"/>
</dbReference>
<evidence type="ECO:0000256" key="5">
    <source>
        <dbReference type="ARBA" id="ARBA00022806"/>
    </source>
</evidence>
<evidence type="ECO:0000313" key="13">
    <source>
        <dbReference type="EMBL" id="AYD45018.1"/>
    </source>
</evidence>
<keyword evidence="3 11" id="KW-0227">DNA damage</keyword>
<protein>
    <recommendedName>
        <fullName evidence="11">RecBCD enzyme subunit RecD</fullName>
        <ecNumber evidence="11">5.6.2.3</ecNumber>
    </recommendedName>
    <alternativeName>
        <fullName evidence="11">DNA 5'-3' helicase subunit RecD</fullName>
    </alternativeName>
    <alternativeName>
        <fullName evidence="11">Exonuclease V subunit RecD</fullName>
        <shortName evidence="11">ExoV subunit RecD</shortName>
    </alternativeName>
    <alternativeName>
        <fullName evidence="11">Helicase/nuclease RecBCD subunit RecD</fullName>
    </alternativeName>
</protein>
<dbReference type="AlphaFoldDB" id="A0A8D4N393"/>
<comment type="miscellaneous">
    <text evidence="11">In the RecBCD complex, RecB has a slow 3'-5' helicase, an exonuclease activity and loads RecA onto ssDNA, RecD has a fast 5'-3' helicase activity, while RecC stimulates the ATPase and processivity of the RecB helicase and contributes to recognition of the Chi site.</text>
</comment>
<dbReference type="SMART" id="SM00382">
    <property type="entry name" value="AAA"/>
    <property type="match status" value="1"/>
</dbReference>
<dbReference type="NCBIfam" id="TIGR01447">
    <property type="entry name" value="recD"/>
    <property type="match status" value="1"/>
</dbReference>
<comment type="catalytic activity">
    <reaction evidence="11">
        <text>ATP + H2O = ADP + phosphate + H(+)</text>
        <dbReference type="Rhea" id="RHEA:13065"/>
        <dbReference type="ChEBI" id="CHEBI:15377"/>
        <dbReference type="ChEBI" id="CHEBI:15378"/>
        <dbReference type="ChEBI" id="CHEBI:30616"/>
        <dbReference type="ChEBI" id="CHEBI:43474"/>
        <dbReference type="ChEBI" id="CHEBI:456216"/>
        <dbReference type="EC" id="5.6.2.3"/>
    </reaction>
</comment>
<dbReference type="GO" id="GO:0043139">
    <property type="term" value="F:5'-3' DNA helicase activity"/>
    <property type="evidence" value="ECO:0007669"/>
    <property type="project" value="UniProtKB-UniRule"/>
</dbReference>
<dbReference type="Proteomes" id="UP000265864">
    <property type="component" value="Chromosome"/>
</dbReference>
<comment type="function">
    <text evidence="11">A helicase/nuclease that prepares dsDNA breaks (DSB) for recombinational DNA repair. Binds to DSBs and unwinds DNA via a highly rapid and processive ATP-dependent bidirectional helicase activity. Unwinds dsDNA until it encounters a Chi (crossover hotspot instigator) sequence from the 3' direction. Cuts ssDNA a few nucleotides 3' to the Chi site. The properties and activities of the enzyme are changed at Chi. The Chi-altered holoenzyme produces a long 3'-ssDNA overhang and facilitates RecA-binding to the ssDNA for homologous DNA recombination and repair. Holoenzyme degrades any linearized DNA that is unable to undergo homologous recombination. In the holoenzyme this subunit has ssDNA-dependent ATPase and 5'-3' helicase activity. When added to pre-assembled RecBC greatly stimulates nuclease activity and augments holoenzyme processivity. Negatively regulates the RecA-loading ability of RecBCD.</text>
</comment>
<keyword evidence="9 11" id="KW-0234">DNA repair</keyword>
<keyword evidence="1 11" id="KW-0540">Nuclease</keyword>
<feature type="binding site" evidence="11">
    <location>
        <begin position="188"/>
        <end position="195"/>
    </location>
    <ligand>
        <name>ATP</name>
        <dbReference type="ChEBI" id="CHEBI:30616"/>
    </ligand>
</feature>
<dbReference type="InterPro" id="IPR027417">
    <property type="entry name" value="P-loop_NTPase"/>
</dbReference>
<dbReference type="CDD" id="cd18809">
    <property type="entry name" value="SF1_C_RecD"/>
    <property type="match status" value="1"/>
</dbReference>
<dbReference type="PANTHER" id="PTHR43788">
    <property type="entry name" value="DNA2/NAM7 HELICASE FAMILY MEMBER"/>
    <property type="match status" value="1"/>
</dbReference>
<dbReference type="Pfam" id="PF13245">
    <property type="entry name" value="AAA_19"/>
    <property type="match status" value="1"/>
</dbReference>
<evidence type="ECO:0000256" key="8">
    <source>
        <dbReference type="ARBA" id="ARBA00023125"/>
    </source>
</evidence>
<dbReference type="GO" id="GO:0009338">
    <property type="term" value="C:exodeoxyribonuclease V complex"/>
    <property type="evidence" value="ECO:0007669"/>
    <property type="project" value="InterPro"/>
</dbReference>
<keyword evidence="7 11" id="KW-0067">ATP-binding</keyword>
<evidence type="ECO:0000256" key="1">
    <source>
        <dbReference type="ARBA" id="ARBA00022722"/>
    </source>
</evidence>
<dbReference type="Gene3D" id="1.10.10.1020">
    <property type="entry name" value="RecBCD complex, subunit RecD, N-terminal domain"/>
    <property type="match status" value="1"/>
</dbReference>
<comment type="subunit">
    <text evidence="11">Heterotrimer of RecB, RecC and RecD. All subunits contribute to DNA-binding.</text>
</comment>
<accession>A0A8D4N393</accession>
<gene>
    <name evidence="11" type="primary">recD</name>
    <name evidence="13" type="ORF">DXZ79_15735</name>
</gene>
<keyword evidence="6 11" id="KW-0269">Exonuclease</keyword>
<dbReference type="EMBL" id="CP032482">
    <property type="protein sequence ID" value="AYD45018.1"/>
    <property type="molecule type" value="Genomic_DNA"/>
</dbReference>
<evidence type="ECO:0000256" key="4">
    <source>
        <dbReference type="ARBA" id="ARBA00022801"/>
    </source>
</evidence>
<dbReference type="Pfam" id="PF13538">
    <property type="entry name" value="UvrD_C_2"/>
    <property type="match status" value="1"/>
</dbReference>
<dbReference type="EC" id="5.6.2.3" evidence="11"/>
<reference evidence="13 14" key="1">
    <citation type="submission" date="2018-09" db="EMBL/GenBank/DDBJ databases">
        <title>Yersinia kristensenii subsp. rochesterensis subsp. nov., Isolated from Human Feces.</title>
        <authorList>
            <person name="Cunningham S.A."/>
            <person name="Jeraldo P."/>
            <person name="Patel R."/>
        </authorList>
    </citation>
    <scope>NUCLEOTIDE SEQUENCE [LARGE SCALE GENOMIC DNA]</scope>
    <source>
        <strain evidence="13 14">ATCC BAA-2637</strain>
    </source>
</reference>
<evidence type="ECO:0000313" key="14">
    <source>
        <dbReference type="Proteomes" id="UP000265864"/>
    </source>
</evidence>
<evidence type="ECO:0000256" key="3">
    <source>
        <dbReference type="ARBA" id="ARBA00022763"/>
    </source>
</evidence>
<evidence type="ECO:0000256" key="10">
    <source>
        <dbReference type="ARBA" id="ARBA00023235"/>
    </source>
</evidence>
<evidence type="ECO:0000256" key="11">
    <source>
        <dbReference type="HAMAP-Rule" id="MF_01487"/>
    </source>
</evidence>
<dbReference type="HAMAP" id="MF_01487">
    <property type="entry name" value="RecD"/>
    <property type="match status" value="1"/>
</dbReference>
<evidence type="ECO:0000259" key="12">
    <source>
        <dbReference type="SMART" id="SM00382"/>
    </source>
</evidence>
<dbReference type="Pfam" id="PF21185">
    <property type="entry name" value="RecD_N"/>
    <property type="match status" value="1"/>
</dbReference>
<dbReference type="InterPro" id="IPR050534">
    <property type="entry name" value="Coronavir_polyprotein_1ab"/>
</dbReference>
<dbReference type="SUPFAM" id="SSF52540">
    <property type="entry name" value="P-loop containing nucleoside triphosphate hydrolases"/>
    <property type="match status" value="2"/>
</dbReference>
<dbReference type="GO" id="GO:0003677">
    <property type="term" value="F:DNA binding"/>
    <property type="evidence" value="ECO:0007669"/>
    <property type="project" value="UniProtKB-UniRule"/>
</dbReference>
<dbReference type="PANTHER" id="PTHR43788:SF6">
    <property type="entry name" value="DNA HELICASE B"/>
    <property type="match status" value="1"/>
</dbReference>